<sequence>MPVRTFATSAGGTIVSKEPPLDAVIVTDTALPMTATMPTSKEEYVTRFWQCRKCYKVLEKRKCTRYEHKCWEIQCKGCKKYVGSDYQCYLPSKRPKSANDKLLIFDVETDQSSGDHVVNFVVSQYANEDEKVFKGYDALNQFCTLLFTKLHKGHGNDKSEVSFSLCKNPSSEDKPSQCPALPNQDGEDVIEDNNAVNGTSTQTDVKSTASLANGITPNAVFRISPLEVEEATHLLCKTVEFWKDITEVSLYCAEIKVPAFTKGSLPMMSECINLVDADKEKALKNATFLQSAYKSDLEEVS</sequence>
<keyword evidence="3" id="KW-1185">Reference proteome</keyword>
<evidence type="ECO:0000313" key="3">
    <source>
        <dbReference type="Proteomes" id="UP000827092"/>
    </source>
</evidence>
<organism evidence="2 3">
    <name type="scientific">Oedothorax gibbosus</name>
    <dbReference type="NCBI Taxonomy" id="931172"/>
    <lineage>
        <taxon>Eukaryota</taxon>
        <taxon>Metazoa</taxon>
        <taxon>Ecdysozoa</taxon>
        <taxon>Arthropoda</taxon>
        <taxon>Chelicerata</taxon>
        <taxon>Arachnida</taxon>
        <taxon>Araneae</taxon>
        <taxon>Araneomorphae</taxon>
        <taxon>Entelegynae</taxon>
        <taxon>Araneoidea</taxon>
        <taxon>Linyphiidae</taxon>
        <taxon>Erigoninae</taxon>
        <taxon>Oedothorax</taxon>
    </lineage>
</organism>
<accession>A0AAV6TYU2</accession>
<gene>
    <name evidence="2" type="ORF">JTE90_003446</name>
</gene>
<dbReference type="Proteomes" id="UP000827092">
    <property type="component" value="Unassembled WGS sequence"/>
</dbReference>
<dbReference type="AlphaFoldDB" id="A0AAV6TYU2"/>
<name>A0AAV6TYU2_9ARAC</name>
<feature type="region of interest" description="Disordered" evidence="1">
    <location>
        <begin position="166"/>
        <end position="202"/>
    </location>
</feature>
<reference evidence="2 3" key="1">
    <citation type="journal article" date="2022" name="Nat. Ecol. Evol.">
        <title>A masculinizing supergene underlies an exaggerated male reproductive morph in a spider.</title>
        <authorList>
            <person name="Hendrickx F."/>
            <person name="De Corte Z."/>
            <person name="Sonet G."/>
            <person name="Van Belleghem S.M."/>
            <person name="Kostlbacher S."/>
            <person name="Vangestel C."/>
        </authorList>
    </citation>
    <scope>NUCLEOTIDE SEQUENCE [LARGE SCALE GENOMIC DNA]</scope>
    <source>
        <strain evidence="2">W744_W776</strain>
    </source>
</reference>
<protein>
    <submittedName>
        <fullName evidence="2">Uncharacterized protein</fullName>
    </submittedName>
</protein>
<comment type="caution">
    <text evidence="2">The sequence shown here is derived from an EMBL/GenBank/DDBJ whole genome shotgun (WGS) entry which is preliminary data.</text>
</comment>
<proteinExistence type="predicted"/>
<dbReference type="EMBL" id="JAFNEN010000849">
    <property type="protein sequence ID" value="KAG8176818.1"/>
    <property type="molecule type" value="Genomic_DNA"/>
</dbReference>
<evidence type="ECO:0000256" key="1">
    <source>
        <dbReference type="SAM" id="MobiDB-lite"/>
    </source>
</evidence>
<evidence type="ECO:0000313" key="2">
    <source>
        <dbReference type="EMBL" id="KAG8176818.1"/>
    </source>
</evidence>